<evidence type="ECO:0000313" key="2">
    <source>
        <dbReference type="EMBL" id="RRT58301.1"/>
    </source>
</evidence>
<comment type="caution">
    <text evidence="2">The sequence shown here is derived from an EMBL/GenBank/DDBJ whole genome shotgun (WGS) entry which is preliminary data.</text>
</comment>
<keyword evidence="1" id="KW-1133">Transmembrane helix</keyword>
<evidence type="ECO:0000256" key="1">
    <source>
        <dbReference type="SAM" id="Phobius"/>
    </source>
</evidence>
<evidence type="ECO:0000313" key="3">
    <source>
        <dbReference type="Proteomes" id="UP000287651"/>
    </source>
</evidence>
<protein>
    <submittedName>
        <fullName evidence="2">Uncharacterized protein</fullName>
    </submittedName>
</protein>
<accession>A0A426Z2X2</accession>
<dbReference type="AlphaFoldDB" id="A0A426Z2X2"/>
<organism evidence="2 3">
    <name type="scientific">Ensete ventricosum</name>
    <name type="common">Abyssinian banana</name>
    <name type="synonym">Musa ensete</name>
    <dbReference type="NCBI Taxonomy" id="4639"/>
    <lineage>
        <taxon>Eukaryota</taxon>
        <taxon>Viridiplantae</taxon>
        <taxon>Streptophyta</taxon>
        <taxon>Embryophyta</taxon>
        <taxon>Tracheophyta</taxon>
        <taxon>Spermatophyta</taxon>
        <taxon>Magnoliopsida</taxon>
        <taxon>Liliopsida</taxon>
        <taxon>Zingiberales</taxon>
        <taxon>Musaceae</taxon>
        <taxon>Ensete</taxon>
    </lineage>
</organism>
<gene>
    <name evidence="2" type="ORF">B296_00046703</name>
</gene>
<sequence length="83" mass="9377">MACHYHISISANLFIIFNFIFTAFFVASHYGEKQGMSTHDGVIGDLGLFIIFNVIFTASFMASYFGEKQGMSIHDDVIRDLRC</sequence>
<dbReference type="Proteomes" id="UP000287651">
    <property type="component" value="Unassembled WGS sequence"/>
</dbReference>
<dbReference type="EMBL" id="AMZH03008752">
    <property type="protein sequence ID" value="RRT58301.1"/>
    <property type="molecule type" value="Genomic_DNA"/>
</dbReference>
<keyword evidence="1" id="KW-0812">Transmembrane</keyword>
<name>A0A426Z2X2_ENSVE</name>
<keyword evidence="1" id="KW-0472">Membrane</keyword>
<reference evidence="2 3" key="1">
    <citation type="journal article" date="2014" name="Agronomy (Basel)">
        <title>A Draft Genome Sequence for Ensete ventricosum, the Drought-Tolerant Tree Against Hunger.</title>
        <authorList>
            <person name="Harrison J."/>
            <person name="Moore K.A."/>
            <person name="Paszkiewicz K."/>
            <person name="Jones T."/>
            <person name="Grant M."/>
            <person name="Ambacheew D."/>
            <person name="Muzemil S."/>
            <person name="Studholme D.J."/>
        </authorList>
    </citation>
    <scope>NUCLEOTIDE SEQUENCE [LARGE SCALE GENOMIC DNA]</scope>
</reference>
<feature type="transmembrane region" description="Helical" evidence="1">
    <location>
        <begin position="7"/>
        <end position="26"/>
    </location>
</feature>
<feature type="transmembrane region" description="Helical" evidence="1">
    <location>
        <begin position="46"/>
        <end position="65"/>
    </location>
</feature>
<proteinExistence type="predicted"/>